<gene>
    <name evidence="4" type="ORF">DBRI00130_LOCUS44752</name>
    <name evidence="5" type="ORF">DBRI00130_LOCUS44753</name>
</gene>
<feature type="region of interest" description="Disordered" evidence="1">
    <location>
        <begin position="107"/>
        <end position="130"/>
    </location>
</feature>
<dbReference type="EMBL" id="HBNS01062026">
    <property type="protein sequence ID" value="CAE4670437.1"/>
    <property type="molecule type" value="Transcribed_RNA"/>
</dbReference>
<keyword evidence="2" id="KW-0472">Membrane</keyword>
<dbReference type="InterPro" id="IPR053229">
    <property type="entry name" value="NADH-Q_oxidrdct_subunit"/>
</dbReference>
<dbReference type="InterPro" id="IPR019721">
    <property type="entry name" value="NADH-UbQ_OxRdtase_su21_N"/>
</dbReference>
<evidence type="ECO:0000313" key="5">
    <source>
        <dbReference type="EMBL" id="CAE4670439.1"/>
    </source>
</evidence>
<keyword evidence="2" id="KW-1133">Transmembrane helix</keyword>
<dbReference type="PANTHER" id="PTHR34062:SF1">
    <property type="entry name" value="NADH-UBIQUINONE OXIDOREDUCTASE 21KDA SUBUNIT N-TERMINAL DOMAIN-CONTAINING PROTEIN"/>
    <property type="match status" value="1"/>
</dbReference>
<dbReference type="Pfam" id="PF10785">
    <property type="entry name" value="NADH-u_ox-rdase"/>
    <property type="match status" value="1"/>
</dbReference>
<evidence type="ECO:0000256" key="2">
    <source>
        <dbReference type="SAM" id="Phobius"/>
    </source>
</evidence>
<evidence type="ECO:0000259" key="3">
    <source>
        <dbReference type="Pfam" id="PF10785"/>
    </source>
</evidence>
<feature type="domain" description="NADH-ubiquinone oxidoreductase 21kDa subunit N-terminal" evidence="3">
    <location>
        <begin position="6"/>
        <end position="83"/>
    </location>
</feature>
<evidence type="ECO:0000256" key="1">
    <source>
        <dbReference type="SAM" id="MobiDB-lite"/>
    </source>
</evidence>
<proteinExistence type="predicted"/>
<dbReference type="AlphaFoldDB" id="A0A6V2QQX1"/>
<organism evidence="5">
    <name type="scientific">Ditylum brightwellii</name>
    <dbReference type="NCBI Taxonomy" id="49249"/>
    <lineage>
        <taxon>Eukaryota</taxon>
        <taxon>Sar</taxon>
        <taxon>Stramenopiles</taxon>
        <taxon>Ochrophyta</taxon>
        <taxon>Bacillariophyta</taxon>
        <taxon>Mediophyceae</taxon>
        <taxon>Lithodesmiophycidae</taxon>
        <taxon>Lithodesmiales</taxon>
        <taxon>Lithodesmiaceae</taxon>
        <taxon>Ditylum</taxon>
    </lineage>
</organism>
<dbReference type="EMBL" id="HBNS01062027">
    <property type="protein sequence ID" value="CAE4670439.1"/>
    <property type="molecule type" value="Transcribed_RNA"/>
</dbReference>
<accession>A0A6V2QQX1</accession>
<reference evidence="5" key="1">
    <citation type="submission" date="2021-01" db="EMBL/GenBank/DDBJ databases">
        <authorList>
            <person name="Corre E."/>
            <person name="Pelletier E."/>
            <person name="Niang G."/>
            <person name="Scheremetjew M."/>
            <person name="Finn R."/>
            <person name="Kale V."/>
            <person name="Holt S."/>
            <person name="Cochrane G."/>
            <person name="Meng A."/>
            <person name="Brown T."/>
            <person name="Cohen L."/>
        </authorList>
    </citation>
    <scope>NUCLEOTIDE SEQUENCE</scope>
    <source>
        <strain evidence="5">GSO104</strain>
    </source>
</reference>
<keyword evidence="2" id="KW-0812">Transmembrane</keyword>
<feature type="transmembrane region" description="Helical" evidence="2">
    <location>
        <begin position="53"/>
        <end position="71"/>
    </location>
</feature>
<name>A0A6V2QQX1_9STRA</name>
<protein>
    <recommendedName>
        <fullName evidence="3">NADH-ubiquinone oxidoreductase 21kDa subunit N-terminal domain-containing protein</fullName>
    </recommendedName>
</protein>
<evidence type="ECO:0000313" key="4">
    <source>
        <dbReference type="EMBL" id="CAE4670437.1"/>
    </source>
</evidence>
<dbReference type="PANTHER" id="PTHR34062">
    <property type="entry name" value="OXIDOREDUCTASE 21 KDA SUBUNIT, PUTATIVE (AFU_ORTHOLOGUE AFUA_4G04750)-RELATED"/>
    <property type="match status" value="1"/>
</dbReference>
<sequence length="130" mass="14445">MPYSDPKFPVVNNDPSVDDCINSLRKRDYMALFGLTGASWGYGYMVGKPLRGATASTAAAIGFTFASFVVLQDTRSRLLGYKENGVEVKKYGLCKIQPSLKDVEKDSRFPHKTGLASPEMKPPLDWKNYN</sequence>